<sequence length="73" mass="8385">MSDQNVCELRGDSIVISEWWSNGKMIYRRSCLPVDHPESTYSCIKRLGRVPEEYGIFANKKADMSMVIKDANN</sequence>
<dbReference type="AlphaFoldDB" id="A0A150IPS9"/>
<accession>A0A150IPS9</accession>
<dbReference type="EMBL" id="LNGF01000054">
    <property type="protein sequence ID" value="KYC46644.1"/>
    <property type="molecule type" value="Genomic_DNA"/>
</dbReference>
<name>A0A150IPS9_9EURY</name>
<gene>
    <name evidence="1" type="ORF">APG11_01764</name>
</gene>
<proteinExistence type="predicted"/>
<protein>
    <submittedName>
        <fullName evidence="1">Uncharacterized protein</fullName>
    </submittedName>
</protein>
<organism evidence="1 2">
    <name type="scientific">Candidatus Methanofastidiosum methylothiophilum</name>
    <dbReference type="NCBI Taxonomy" id="1705564"/>
    <lineage>
        <taxon>Archaea</taxon>
        <taxon>Methanobacteriati</taxon>
        <taxon>Methanobacteriota</taxon>
        <taxon>Stenosarchaea group</taxon>
        <taxon>Candidatus Methanofastidiosia</taxon>
        <taxon>Candidatus Methanofastidiosales</taxon>
        <taxon>Candidatus Methanofastidiosaceae</taxon>
        <taxon>Candidatus Methanofastidiosum</taxon>
    </lineage>
</organism>
<dbReference type="Proteomes" id="UP000091929">
    <property type="component" value="Unassembled WGS sequence"/>
</dbReference>
<reference evidence="1 2" key="1">
    <citation type="journal article" date="2016" name="ISME J.">
        <title>Chasing the elusive Euryarchaeota class WSA2: genomes reveal a uniquely fastidious methyl-reducing methanogen.</title>
        <authorList>
            <person name="Nobu M.K."/>
            <person name="Narihiro T."/>
            <person name="Kuroda K."/>
            <person name="Mei R."/>
            <person name="Liu W.T."/>
        </authorList>
    </citation>
    <scope>NUCLEOTIDE SEQUENCE [LARGE SCALE GENOMIC DNA]</scope>
    <source>
        <strain evidence="1">B15fssc0709_Meth_Bin003</strain>
    </source>
</reference>
<evidence type="ECO:0000313" key="1">
    <source>
        <dbReference type="EMBL" id="KYC46644.1"/>
    </source>
</evidence>
<evidence type="ECO:0000313" key="2">
    <source>
        <dbReference type="Proteomes" id="UP000091929"/>
    </source>
</evidence>
<comment type="caution">
    <text evidence="1">The sequence shown here is derived from an EMBL/GenBank/DDBJ whole genome shotgun (WGS) entry which is preliminary data.</text>
</comment>